<organism evidence="3 4">
    <name type="scientific">Carpinus fangiana</name>
    <dbReference type="NCBI Taxonomy" id="176857"/>
    <lineage>
        <taxon>Eukaryota</taxon>
        <taxon>Viridiplantae</taxon>
        <taxon>Streptophyta</taxon>
        <taxon>Embryophyta</taxon>
        <taxon>Tracheophyta</taxon>
        <taxon>Spermatophyta</taxon>
        <taxon>Magnoliopsida</taxon>
        <taxon>eudicotyledons</taxon>
        <taxon>Gunneridae</taxon>
        <taxon>Pentapetalae</taxon>
        <taxon>rosids</taxon>
        <taxon>fabids</taxon>
        <taxon>Fagales</taxon>
        <taxon>Betulaceae</taxon>
        <taxon>Carpinus</taxon>
    </lineage>
</organism>
<dbReference type="OrthoDB" id="591557at2759"/>
<feature type="region of interest" description="Disordered" evidence="1">
    <location>
        <begin position="14"/>
        <end position="44"/>
    </location>
</feature>
<keyword evidence="4" id="KW-1185">Reference proteome</keyword>
<dbReference type="Proteomes" id="UP000327013">
    <property type="component" value="Chromosome 8"/>
</dbReference>
<evidence type="ECO:0000256" key="1">
    <source>
        <dbReference type="SAM" id="MobiDB-lite"/>
    </source>
</evidence>
<dbReference type="PANTHER" id="PTHR31111">
    <property type="entry name" value="BNAA05G37150D PROTEIN-RELATED"/>
    <property type="match status" value="1"/>
</dbReference>
<proteinExistence type="predicted"/>
<evidence type="ECO:0000313" key="3">
    <source>
        <dbReference type="EMBL" id="KAE8124410.1"/>
    </source>
</evidence>
<name>A0A5N6RSZ6_9ROSI</name>
<accession>A0A5N6RSZ6</accession>
<gene>
    <name evidence="3" type="ORF">FH972_019300</name>
</gene>
<dbReference type="EMBL" id="CM017328">
    <property type="protein sequence ID" value="KAE8124410.1"/>
    <property type="molecule type" value="Genomic_DNA"/>
</dbReference>
<dbReference type="InterPro" id="IPR017451">
    <property type="entry name" value="F-box-assoc_interact_dom"/>
</dbReference>
<dbReference type="AlphaFoldDB" id="A0A5N6RSZ6"/>
<sequence length="245" mass="28004">MASSNCKFEWERFELSSDSEGGGERGRERPNGKENAMRKKKCNGFDPNTNDYKVVRVQNLDSRSEVAVYSLSADSWRVIDSSANPSYKFRLSRFPSYLNGVHHWWAAEKNDIFHPFLLSFDMSNEEIAVIHNCVALLLQCGNVFEKSLDIWALSEFCGERCWIKIVTIEHILPLLWDLTQLRDDGLIVLSNQDGGLELYDPRTQQLRDLGIGRESGDGFCQLVSYKDSLVFLNGSRNVIEQQDNP</sequence>
<dbReference type="PANTHER" id="PTHR31111:SF136">
    <property type="entry name" value="F-BOX ASSOCIATED DOMAIN-CONTAINING PROTEIN"/>
    <property type="match status" value="1"/>
</dbReference>
<dbReference type="InterPro" id="IPR006527">
    <property type="entry name" value="F-box-assoc_dom_typ1"/>
</dbReference>
<feature type="compositionally biased region" description="Basic and acidic residues" evidence="1">
    <location>
        <begin position="22"/>
        <end position="37"/>
    </location>
</feature>
<feature type="domain" description="F-box associated beta-propeller type 1" evidence="2">
    <location>
        <begin position="40"/>
        <end position="129"/>
    </location>
</feature>
<dbReference type="Pfam" id="PF07734">
    <property type="entry name" value="FBA_1"/>
    <property type="match status" value="1"/>
</dbReference>
<evidence type="ECO:0000313" key="4">
    <source>
        <dbReference type="Proteomes" id="UP000327013"/>
    </source>
</evidence>
<protein>
    <recommendedName>
        <fullName evidence="2">F-box associated beta-propeller type 1 domain-containing protein</fullName>
    </recommendedName>
</protein>
<evidence type="ECO:0000259" key="2">
    <source>
        <dbReference type="Pfam" id="PF07734"/>
    </source>
</evidence>
<dbReference type="NCBIfam" id="TIGR01640">
    <property type="entry name" value="F_box_assoc_1"/>
    <property type="match status" value="1"/>
</dbReference>
<reference evidence="3 4" key="1">
    <citation type="submission" date="2019-06" db="EMBL/GenBank/DDBJ databases">
        <title>A chromosomal-level reference genome of Carpinus fangiana (Coryloideae, Betulaceae).</title>
        <authorList>
            <person name="Yang X."/>
            <person name="Wang Z."/>
            <person name="Zhang L."/>
            <person name="Hao G."/>
            <person name="Liu J."/>
            <person name="Yang Y."/>
        </authorList>
    </citation>
    <scope>NUCLEOTIDE SEQUENCE [LARGE SCALE GENOMIC DNA]</scope>
    <source>
        <strain evidence="3">Cfa_2016G</strain>
        <tissue evidence="3">Leaf</tissue>
    </source>
</reference>